<dbReference type="SUPFAM" id="SSF63380">
    <property type="entry name" value="Riboflavin synthase domain-like"/>
    <property type="match status" value="1"/>
</dbReference>
<dbReference type="GO" id="GO:0046872">
    <property type="term" value="F:metal ion binding"/>
    <property type="evidence" value="ECO:0007669"/>
    <property type="project" value="UniProtKB-KW"/>
</dbReference>
<dbReference type="InterPro" id="IPR036010">
    <property type="entry name" value="2Fe-2S_ferredoxin-like_sf"/>
</dbReference>
<dbReference type="InterPro" id="IPR001041">
    <property type="entry name" value="2Fe-2S_ferredoxin-type"/>
</dbReference>
<proteinExistence type="predicted"/>
<dbReference type="SUPFAM" id="SSF52343">
    <property type="entry name" value="Ferredoxin reductase-like, C-terminal NADP-linked domain"/>
    <property type="match status" value="1"/>
</dbReference>
<evidence type="ECO:0000313" key="13">
    <source>
        <dbReference type="Proteomes" id="UP000010796"/>
    </source>
</evidence>
<evidence type="ECO:0000256" key="5">
    <source>
        <dbReference type="ARBA" id="ARBA00022827"/>
    </source>
</evidence>
<dbReference type="PROSITE" id="PS51384">
    <property type="entry name" value="FAD_FR"/>
    <property type="match status" value="1"/>
</dbReference>
<evidence type="ECO:0000256" key="2">
    <source>
        <dbReference type="ARBA" id="ARBA00022630"/>
    </source>
</evidence>
<dbReference type="GO" id="GO:0050660">
    <property type="term" value="F:flavin adenine dinucleotide binding"/>
    <property type="evidence" value="ECO:0007669"/>
    <property type="project" value="TreeGrafter"/>
</dbReference>
<dbReference type="GO" id="GO:0016491">
    <property type="term" value="F:oxidoreductase activity"/>
    <property type="evidence" value="ECO:0007669"/>
    <property type="project" value="UniProtKB-KW"/>
</dbReference>
<comment type="cofactor">
    <cofactor evidence="1">
        <name>FAD</name>
        <dbReference type="ChEBI" id="CHEBI:57692"/>
    </cofactor>
</comment>
<dbReference type="PRINTS" id="PR00406">
    <property type="entry name" value="CYTB5RDTASE"/>
</dbReference>
<dbReference type="InterPro" id="IPR050415">
    <property type="entry name" value="MRET"/>
</dbReference>
<dbReference type="RefSeq" id="WP_015264220.1">
    <property type="nucleotide sequence ID" value="NC_019904.1"/>
</dbReference>
<dbReference type="InterPro" id="IPR017927">
    <property type="entry name" value="FAD-bd_FR_type"/>
</dbReference>
<evidence type="ECO:0000256" key="8">
    <source>
        <dbReference type="ARBA" id="ARBA00023014"/>
    </source>
</evidence>
<keyword evidence="2" id="KW-0285">Flavoprotein</keyword>
<evidence type="ECO:0000256" key="3">
    <source>
        <dbReference type="ARBA" id="ARBA00022714"/>
    </source>
</evidence>
<dbReference type="GO" id="GO:0051537">
    <property type="term" value="F:2 iron, 2 sulfur cluster binding"/>
    <property type="evidence" value="ECO:0007669"/>
    <property type="project" value="UniProtKB-KW"/>
</dbReference>
<feature type="domain" description="2Fe-2S ferredoxin-type" evidence="10">
    <location>
        <begin position="282"/>
        <end position="370"/>
    </location>
</feature>
<keyword evidence="4" id="KW-0479">Metal-binding</keyword>
<dbReference type="KEGG" id="evi:Echvi_0363"/>
<dbReference type="CDD" id="cd06214">
    <property type="entry name" value="PA_degradation_oxidoreductase_like"/>
    <property type="match status" value="1"/>
</dbReference>
<dbReference type="AlphaFoldDB" id="L0FUF4"/>
<dbReference type="InterPro" id="IPR006058">
    <property type="entry name" value="2Fe2S_fd_BS"/>
</dbReference>
<dbReference type="Pfam" id="PF00111">
    <property type="entry name" value="Fer2"/>
    <property type="match status" value="1"/>
</dbReference>
<dbReference type="Gene3D" id="3.10.20.30">
    <property type="match status" value="1"/>
</dbReference>
<dbReference type="InterPro" id="IPR001433">
    <property type="entry name" value="OxRdtase_FAD/NAD-bd"/>
</dbReference>
<keyword evidence="3" id="KW-0001">2Fe-2S</keyword>
<dbReference type="InterPro" id="IPR012675">
    <property type="entry name" value="Beta-grasp_dom_sf"/>
</dbReference>
<dbReference type="PANTHER" id="PTHR47354:SF8">
    <property type="entry name" value="1,2-PHENYLACETYL-COA EPOXIDASE, SUBUNIT E"/>
    <property type="match status" value="1"/>
</dbReference>
<dbReference type="Pfam" id="PF00970">
    <property type="entry name" value="FAD_binding_6"/>
    <property type="match status" value="1"/>
</dbReference>
<gene>
    <name evidence="12" type="ordered locus">Echvi_0363</name>
</gene>
<dbReference type="EMBL" id="CP003346">
    <property type="protein sequence ID" value="AGA76653.1"/>
    <property type="molecule type" value="Genomic_DNA"/>
</dbReference>
<keyword evidence="8" id="KW-0411">Iron-sulfur</keyword>
<organism evidence="12 13">
    <name type="scientific">Echinicola vietnamensis (strain DSM 17526 / LMG 23754 / KMM 6221)</name>
    <dbReference type="NCBI Taxonomy" id="926556"/>
    <lineage>
        <taxon>Bacteria</taxon>
        <taxon>Pseudomonadati</taxon>
        <taxon>Bacteroidota</taxon>
        <taxon>Cytophagia</taxon>
        <taxon>Cytophagales</taxon>
        <taxon>Cyclobacteriaceae</taxon>
        <taxon>Echinicola</taxon>
    </lineage>
</organism>
<dbReference type="InterPro" id="IPR017938">
    <property type="entry name" value="Riboflavin_synthase-like_b-brl"/>
</dbReference>
<keyword evidence="6" id="KW-0560">Oxidoreductase</keyword>
<dbReference type="InterPro" id="IPR001709">
    <property type="entry name" value="Flavoprot_Pyr_Nucl_cyt_Rdtase"/>
</dbReference>
<dbReference type="PATRIC" id="fig|926556.3.peg.366"/>
<sequence>MIFNLFKKHKGEKKRGSQYLSLKVREVVRETPDAVTIYFEQPEPYLEYKPGQFLTLILDINGKEERRSYSLCTSPYVDPHPGITVKRIAGGVVSNYLNESIKPGKTIEVMKPMGHFTADFHSKNKNHFIMIAGGSGITPIMGIAKSVLINEPESKVTLIYCNRSEEQVIFDQAIQKLVNEQKRRFEVVHTLSRPSGDWSGLQGRLDEQMIEQVLEEKHFAAADKELYYLCGPEGLMEASVEALLKLDVPHENIHRESFYTSSSEEAEKEAETDAADQPALTRSVTIDLEGEEHTFEVPPGKTILEAGLDEGYDMPYSCQSGLCTACRGRLSSGEVKMEQDAGLSDGEKKDGYILCCVSYPKSGDVKVDIG</sequence>
<dbReference type="PRINTS" id="PR00371">
    <property type="entry name" value="FPNCR"/>
</dbReference>
<reference evidence="13" key="1">
    <citation type="submission" date="2012-02" db="EMBL/GenBank/DDBJ databases">
        <title>The complete genome of Echinicola vietnamensis DSM 17526.</title>
        <authorList>
            <person name="Lucas S."/>
            <person name="Copeland A."/>
            <person name="Lapidus A."/>
            <person name="Glavina del Rio T."/>
            <person name="Dalin E."/>
            <person name="Tice H."/>
            <person name="Bruce D."/>
            <person name="Goodwin L."/>
            <person name="Pitluck S."/>
            <person name="Peters L."/>
            <person name="Ovchinnikova G."/>
            <person name="Teshima H."/>
            <person name="Kyrpides N."/>
            <person name="Mavromatis K."/>
            <person name="Ivanova N."/>
            <person name="Brettin T."/>
            <person name="Detter J.C."/>
            <person name="Han C."/>
            <person name="Larimer F."/>
            <person name="Land M."/>
            <person name="Hauser L."/>
            <person name="Markowitz V."/>
            <person name="Cheng J.-F."/>
            <person name="Hugenholtz P."/>
            <person name="Woyke T."/>
            <person name="Wu D."/>
            <person name="Brambilla E."/>
            <person name="Klenk H.-P."/>
            <person name="Eisen J.A."/>
        </authorList>
    </citation>
    <scope>NUCLEOTIDE SEQUENCE [LARGE SCALE GENOMIC DNA]</scope>
    <source>
        <strain evidence="13">DSM 17526 / LMG 23754 / KMM 6221</strain>
    </source>
</reference>
<evidence type="ECO:0000256" key="4">
    <source>
        <dbReference type="ARBA" id="ARBA00022723"/>
    </source>
</evidence>
<keyword evidence="5" id="KW-0274">FAD</keyword>
<evidence type="ECO:0000259" key="10">
    <source>
        <dbReference type="PROSITE" id="PS51085"/>
    </source>
</evidence>
<feature type="region of interest" description="Disordered" evidence="9">
    <location>
        <begin position="257"/>
        <end position="281"/>
    </location>
</feature>
<keyword evidence="13" id="KW-1185">Reference proteome</keyword>
<dbReference type="eggNOG" id="COG1018">
    <property type="taxonomic scope" value="Bacteria"/>
</dbReference>
<protein>
    <submittedName>
        <fullName evidence="12">Flavodoxin reductase family protein</fullName>
    </submittedName>
</protein>
<feature type="domain" description="FAD-binding FR-type" evidence="11">
    <location>
        <begin position="17"/>
        <end position="119"/>
    </location>
</feature>
<dbReference type="PROSITE" id="PS51085">
    <property type="entry name" value="2FE2S_FER_2"/>
    <property type="match status" value="1"/>
</dbReference>
<dbReference type="PANTHER" id="PTHR47354">
    <property type="entry name" value="NADH OXIDOREDUCTASE HCR"/>
    <property type="match status" value="1"/>
</dbReference>
<dbReference type="CDD" id="cd00207">
    <property type="entry name" value="fer2"/>
    <property type="match status" value="1"/>
</dbReference>
<evidence type="ECO:0000259" key="11">
    <source>
        <dbReference type="PROSITE" id="PS51384"/>
    </source>
</evidence>
<dbReference type="Pfam" id="PF00175">
    <property type="entry name" value="NAD_binding_1"/>
    <property type="match status" value="1"/>
</dbReference>
<dbReference type="PROSITE" id="PS00197">
    <property type="entry name" value="2FE2S_FER_1"/>
    <property type="match status" value="1"/>
</dbReference>
<evidence type="ECO:0000256" key="1">
    <source>
        <dbReference type="ARBA" id="ARBA00001974"/>
    </source>
</evidence>
<dbReference type="STRING" id="926556.Echvi_0363"/>
<dbReference type="SUPFAM" id="SSF54292">
    <property type="entry name" value="2Fe-2S ferredoxin-like"/>
    <property type="match status" value="1"/>
</dbReference>
<dbReference type="Proteomes" id="UP000010796">
    <property type="component" value="Chromosome"/>
</dbReference>
<keyword evidence="7" id="KW-0408">Iron</keyword>
<evidence type="ECO:0000256" key="6">
    <source>
        <dbReference type="ARBA" id="ARBA00023002"/>
    </source>
</evidence>
<accession>L0FUF4</accession>
<feature type="compositionally biased region" description="Acidic residues" evidence="9">
    <location>
        <begin position="264"/>
        <end position="274"/>
    </location>
</feature>
<dbReference type="InterPro" id="IPR008333">
    <property type="entry name" value="Cbr1-like_FAD-bd_dom"/>
</dbReference>
<evidence type="ECO:0000256" key="9">
    <source>
        <dbReference type="SAM" id="MobiDB-lite"/>
    </source>
</evidence>
<dbReference type="HOGENOM" id="CLU_003827_14_1_10"/>
<dbReference type="InterPro" id="IPR039261">
    <property type="entry name" value="FNR_nucleotide-bd"/>
</dbReference>
<name>L0FUF4_ECHVK</name>
<dbReference type="Gene3D" id="2.40.30.10">
    <property type="entry name" value="Translation factors"/>
    <property type="match status" value="1"/>
</dbReference>
<dbReference type="Gene3D" id="3.40.50.80">
    <property type="entry name" value="Nucleotide-binding domain of ferredoxin-NADP reductase (FNR) module"/>
    <property type="match status" value="1"/>
</dbReference>
<evidence type="ECO:0000313" key="12">
    <source>
        <dbReference type="EMBL" id="AGA76653.1"/>
    </source>
</evidence>
<evidence type="ECO:0000256" key="7">
    <source>
        <dbReference type="ARBA" id="ARBA00023004"/>
    </source>
</evidence>